<dbReference type="PANTHER" id="PTHR11732">
    <property type="entry name" value="ALDO/KETO REDUCTASE"/>
    <property type="match status" value="1"/>
</dbReference>
<organism evidence="3 4">
    <name type="scientific">Oikopleura dioica</name>
    <name type="common">Tunicate</name>
    <dbReference type="NCBI Taxonomy" id="34765"/>
    <lineage>
        <taxon>Eukaryota</taxon>
        <taxon>Metazoa</taxon>
        <taxon>Chordata</taxon>
        <taxon>Tunicata</taxon>
        <taxon>Appendicularia</taxon>
        <taxon>Copelata</taxon>
        <taxon>Oikopleuridae</taxon>
        <taxon>Oikopleura</taxon>
    </lineage>
</organism>
<evidence type="ECO:0000313" key="3">
    <source>
        <dbReference type="EMBL" id="CAG5098228.1"/>
    </source>
</evidence>
<dbReference type="PRINTS" id="PR00069">
    <property type="entry name" value="ALDKETRDTASE"/>
</dbReference>
<dbReference type="InterPro" id="IPR036812">
    <property type="entry name" value="NAD(P)_OxRdtase_dom_sf"/>
</dbReference>
<evidence type="ECO:0000313" key="4">
    <source>
        <dbReference type="Proteomes" id="UP001158576"/>
    </source>
</evidence>
<dbReference type="CDD" id="cd19071">
    <property type="entry name" value="AKR_AKR1-5-like"/>
    <property type="match status" value="1"/>
</dbReference>
<dbReference type="PROSITE" id="PS00798">
    <property type="entry name" value="ALDOKETO_REDUCTASE_1"/>
    <property type="match status" value="1"/>
</dbReference>
<dbReference type="InterPro" id="IPR020471">
    <property type="entry name" value="AKR"/>
</dbReference>
<sequence length="154" mass="17116">MEFAVAEAIKVGYRLIDAAPKYANEVGVGKGIATGLMEAGIKREDLFVTSKLYHTDHRPARVIPALKKSLSDLNLDYIDCWMIHAPWAFVPKDDEVISCEAKEDQFGAIVEEVDILDTWKEMERCVDLGLAKSIAVCNFSGKMLEDLIKKGSHS</sequence>
<dbReference type="Pfam" id="PF00248">
    <property type="entry name" value="Aldo_ket_red"/>
    <property type="match status" value="1"/>
</dbReference>
<reference evidence="3 4" key="1">
    <citation type="submission" date="2021-04" db="EMBL/GenBank/DDBJ databases">
        <authorList>
            <person name="Bliznina A."/>
        </authorList>
    </citation>
    <scope>NUCLEOTIDE SEQUENCE [LARGE SCALE GENOMIC DNA]</scope>
</reference>
<dbReference type="InterPro" id="IPR018170">
    <property type="entry name" value="Aldo/ket_reductase_CS"/>
</dbReference>
<dbReference type="Proteomes" id="UP001158576">
    <property type="component" value="Chromosome XSR"/>
</dbReference>
<dbReference type="EMBL" id="OU015569">
    <property type="protein sequence ID" value="CAG5098228.1"/>
    <property type="molecule type" value="Genomic_DNA"/>
</dbReference>
<protein>
    <submittedName>
        <fullName evidence="3">Oidioi.mRNA.OKI2018_I69.XSR.g15480.t1.cds</fullName>
    </submittedName>
</protein>
<dbReference type="SUPFAM" id="SSF51430">
    <property type="entry name" value="NAD(P)-linked oxidoreductase"/>
    <property type="match status" value="1"/>
</dbReference>
<keyword evidence="4" id="KW-1185">Reference proteome</keyword>
<evidence type="ECO:0000259" key="2">
    <source>
        <dbReference type="Pfam" id="PF00248"/>
    </source>
</evidence>
<dbReference type="InterPro" id="IPR023210">
    <property type="entry name" value="NADP_OxRdtase_dom"/>
</dbReference>
<dbReference type="Gene3D" id="3.20.20.100">
    <property type="entry name" value="NADP-dependent oxidoreductase domain"/>
    <property type="match status" value="1"/>
</dbReference>
<feature type="domain" description="NADP-dependent oxidoreductase" evidence="2">
    <location>
        <begin position="4"/>
        <end position="147"/>
    </location>
</feature>
<name>A0ABN7SGZ2_OIKDI</name>
<evidence type="ECO:0000256" key="1">
    <source>
        <dbReference type="ARBA" id="ARBA00007905"/>
    </source>
</evidence>
<proteinExistence type="inferred from homology"/>
<comment type="similarity">
    <text evidence="1">Belongs to the aldo/keto reductase family.</text>
</comment>
<accession>A0ABN7SGZ2</accession>
<gene>
    <name evidence="3" type="ORF">OKIOD_LOCUS7038</name>
</gene>